<feature type="signal peptide" evidence="2">
    <location>
        <begin position="1"/>
        <end position="23"/>
    </location>
</feature>
<gene>
    <name evidence="3" type="ORF">EKG36_14020</name>
</gene>
<dbReference type="AlphaFoldDB" id="A0A3S0JWJ4"/>
<evidence type="ECO:0000256" key="1">
    <source>
        <dbReference type="ARBA" id="ARBA00008728"/>
    </source>
</evidence>
<name>A0A3S0JWJ4_9GAMM</name>
<dbReference type="RefSeq" id="WP_126485154.1">
    <property type="nucleotide sequence ID" value="NZ_RXNS01000013.1"/>
</dbReference>
<organism evidence="3 4">
    <name type="scientific">Halomonas nitroreducens</name>
    <dbReference type="NCBI Taxonomy" id="447425"/>
    <lineage>
        <taxon>Bacteria</taxon>
        <taxon>Pseudomonadati</taxon>
        <taxon>Pseudomonadota</taxon>
        <taxon>Gammaproteobacteria</taxon>
        <taxon>Oceanospirillales</taxon>
        <taxon>Halomonadaceae</taxon>
        <taxon>Halomonas</taxon>
    </lineage>
</organism>
<proteinExistence type="inferred from homology"/>
<dbReference type="Proteomes" id="UP000267400">
    <property type="component" value="Unassembled WGS sequence"/>
</dbReference>
<dbReference type="OrthoDB" id="104801at2"/>
<comment type="caution">
    <text evidence="3">The sequence shown here is derived from an EMBL/GenBank/DDBJ whole genome shotgun (WGS) entry which is preliminary data.</text>
</comment>
<evidence type="ECO:0000313" key="3">
    <source>
        <dbReference type="EMBL" id="RTR01502.1"/>
    </source>
</evidence>
<dbReference type="EMBL" id="RXNS01000013">
    <property type="protein sequence ID" value="RTR01502.1"/>
    <property type="molecule type" value="Genomic_DNA"/>
</dbReference>
<dbReference type="GO" id="GO:0009279">
    <property type="term" value="C:cell outer membrane"/>
    <property type="evidence" value="ECO:0007669"/>
    <property type="project" value="InterPro"/>
</dbReference>
<evidence type="ECO:0000313" key="4">
    <source>
        <dbReference type="Proteomes" id="UP000267400"/>
    </source>
</evidence>
<dbReference type="Gene3D" id="2.40.230.20">
    <property type="entry name" value="Nucleoside-specific channel-forming protein, Tsx-like"/>
    <property type="match status" value="1"/>
</dbReference>
<accession>A0A3S0JWJ4</accession>
<dbReference type="InterPro" id="IPR036777">
    <property type="entry name" value="Channel_Tsx-like_sf"/>
</dbReference>
<evidence type="ECO:0008006" key="5">
    <source>
        <dbReference type="Google" id="ProtNLM"/>
    </source>
</evidence>
<protein>
    <recommendedName>
        <fullName evidence="5">DUF5020 family protein</fullName>
    </recommendedName>
</protein>
<dbReference type="SUPFAM" id="SSF111364">
    <property type="entry name" value="Tsx-like channel"/>
    <property type="match status" value="1"/>
</dbReference>
<keyword evidence="4" id="KW-1185">Reference proteome</keyword>
<keyword evidence="2" id="KW-0732">Signal</keyword>
<reference evidence="3 4" key="1">
    <citation type="submission" date="2018-12" db="EMBL/GenBank/DDBJ databases">
        <authorList>
            <person name="Yu L."/>
        </authorList>
    </citation>
    <scope>NUCLEOTIDE SEQUENCE [LARGE SCALE GENOMIC DNA]</scope>
    <source>
        <strain evidence="3 4">11S</strain>
    </source>
</reference>
<feature type="chain" id="PRO_5018733458" description="DUF5020 family protein" evidence="2">
    <location>
        <begin position="24"/>
        <end position="250"/>
    </location>
</feature>
<dbReference type="Pfam" id="PF03502">
    <property type="entry name" value="Channel_Tsx"/>
    <property type="match status" value="1"/>
</dbReference>
<comment type="similarity">
    <text evidence="1">Belongs to the nucleoside-specific channel-forming outer membrane porin (Tsx) (TC 1.B.10) family.</text>
</comment>
<evidence type="ECO:0000256" key="2">
    <source>
        <dbReference type="SAM" id="SignalP"/>
    </source>
</evidence>
<sequence>MTHCKRAIAIACLSLVGISSAQAEKLFSDSSLSLLHSDQYQAFGQEQQEQTFFTFENVTAHDWGGSFFFVDVNQGHGRARGQDDVYGEFSPTLSLTWLSGLDLGTGPIRDLSLAATYEFGGETDLNNYLTGVSLAWDVPGFQYVNTAFYYVNNSEVSDDLQLTLTWGSPFEIGPARFLIDGFLDYSTGESDHAAELNFTPQLKLDVGHFSGHPGVLYAGIEYAYWRNKYGLSDEVMDTESSVSALVKFHF</sequence>
<dbReference type="InterPro" id="IPR018013">
    <property type="entry name" value="Channel_Tsx-like"/>
</dbReference>